<reference evidence="11 13" key="1">
    <citation type="submission" date="2014-04" db="EMBL/GenBank/DDBJ databases">
        <authorList>
            <person name="Bishop-Lilly K.A."/>
            <person name="Broomall S.M."/>
            <person name="Chain P.S."/>
            <person name="Chertkov O."/>
            <person name="Coyne S.R."/>
            <person name="Daligault H.E."/>
            <person name="Davenport K.W."/>
            <person name="Erkkila T."/>
            <person name="Frey K.G."/>
            <person name="Gibbons H.S."/>
            <person name="Gu W."/>
            <person name="Jaissle J."/>
            <person name="Johnson S.L."/>
            <person name="Koroleva G.I."/>
            <person name="Ladner J.T."/>
            <person name="Lo C.-C."/>
            <person name="Minogue T.D."/>
            <person name="Munk C."/>
            <person name="Palacios G.F."/>
            <person name="Redden C.L."/>
            <person name="Rosenzweig C.N."/>
            <person name="Scholz M.B."/>
            <person name="Teshima H."/>
            <person name="Xu Y."/>
        </authorList>
    </citation>
    <scope>NUCLEOTIDE SEQUENCE [LARGE SCALE GENOMIC DNA]</scope>
    <source>
        <strain evidence="11 13">BHP</strain>
    </source>
</reference>
<gene>
    <name evidence="10" type="primary">fluC</name>
    <name evidence="10 12" type="synonym">crcB</name>
    <name evidence="12" type="ORF">D0U04_11180</name>
    <name evidence="11" type="ORF">DJ93_2070</name>
</gene>
<keyword evidence="10" id="KW-0813">Transport</keyword>
<dbReference type="GO" id="GO:0005886">
    <property type="term" value="C:plasma membrane"/>
    <property type="evidence" value="ECO:0007669"/>
    <property type="project" value="UniProtKB-SubCell"/>
</dbReference>
<evidence type="ECO:0000256" key="6">
    <source>
        <dbReference type="ARBA" id="ARBA00023303"/>
    </source>
</evidence>
<organism evidence="11 13">
    <name type="scientific">Bacillus clarus</name>
    <dbReference type="NCBI Taxonomy" id="2338372"/>
    <lineage>
        <taxon>Bacteria</taxon>
        <taxon>Bacillati</taxon>
        <taxon>Bacillota</taxon>
        <taxon>Bacilli</taxon>
        <taxon>Bacillales</taxon>
        <taxon>Bacillaceae</taxon>
        <taxon>Bacillus</taxon>
        <taxon>Bacillus cereus group</taxon>
    </lineage>
</organism>
<proteinExistence type="inferred from homology"/>
<keyword evidence="4 10" id="KW-1133">Transmembrane helix</keyword>
<dbReference type="InterPro" id="IPR003691">
    <property type="entry name" value="FluC"/>
</dbReference>
<comment type="caution">
    <text evidence="11">The sequence shown here is derived from an EMBL/GenBank/DDBJ whole genome shotgun (WGS) entry which is preliminary data.</text>
</comment>
<dbReference type="AlphaFoldDB" id="A0A090YZ23"/>
<sequence length="144" mass="15991">MNKLFKEVRKLIYIIVGIAGILGALSRYYLSLNIHVFWHHSFPLATLLINLIGCFLLAWLTTYIARLNILPSAMITGIGTGFIGSFTTFSTFSVETVQLINHSEWSIAFLYVSCSILGGLIMSGLGYTLGDFLIKKKLTEGDYS</sequence>
<evidence type="ECO:0000256" key="7">
    <source>
        <dbReference type="ARBA" id="ARBA00035120"/>
    </source>
</evidence>
<evidence type="ECO:0000256" key="1">
    <source>
        <dbReference type="ARBA" id="ARBA00004651"/>
    </source>
</evidence>
<evidence type="ECO:0000313" key="11">
    <source>
        <dbReference type="EMBL" id="KFN04229.1"/>
    </source>
</evidence>
<keyword evidence="10" id="KW-0479">Metal-binding</keyword>
<comment type="similarity">
    <text evidence="7 10">Belongs to the fluoride channel Fluc/FEX (TC 1.A.43) family.</text>
</comment>
<evidence type="ECO:0000256" key="4">
    <source>
        <dbReference type="ARBA" id="ARBA00022989"/>
    </source>
</evidence>
<evidence type="ECO:0000256" key="2">
    <source>
        <dbReference type="ARBA" id="ARBA00022475"/>
    </source>
</evidence>
<keyword evidence="10" id="KW-0406">Ion transport</keyword>
<comment type="activity regulation">
    <text evidence="10">Na(+) is not transported, but it plays an essential structural role and its presence is essential for fluoride channel function.</text>
</comment>
<feature type="transmembrane region" description="Helical" evidence="10">
    <location>
        <begin position="42"/>
        <end position="60"/>
    </location>
</feature>
<feature type="transmembrane region" description="Helical" evidence="10">
    <location>
        <begin position="107"/>
        <end position="129"/>
    </location>
</feature>
<dbReference type="HAMAP" id="MF_00454">
    <property type="entry name" value="FluC"/>
    <property type="match status" value="1"/>
</dbReference>
<keyword evidence="2 10" id="KW-1003">Cell membrane</keyword>
<dbReference type="Pfam" id="PF02537">
    <property type="entry name" value="CRCB"/>
    <property type="match status" value="1"/>
</dbReference>
<dbReference type="EMBL" id="JMQC01000008">
    <property type="protein sequence ID" value="KFN04229.1"/>
    <property type="molecule type" value="Genomic_DNA"/>
</dbReference>
<keyword evidence="5 10" id="KW-0472">Membrane</keyword>
<comment type="function">
    <text evidence="9 10">Fluoride-specific ion channel. Important for reducing fluoride concentration in the cell, thus reducing its toxicity.</text>
</comment>
<keyword evidence="3 10" id="KW-0812">Transmembrane</keyword>
<dbReference type="GO" id="GO:0140114">
    <property type="term" value="P:cellular detoxification of fluoride"/>
    <property type="evidence" value="ECO:0007669"/>
    <property type="project" value="UniProtKB-UniRule"/>
</dbReference>
<keyword evidence="14" id="KW-1185">Reference proteome</keyword>
<protein>
    <recommendedName>
        <fullName evidence="10">Fluoride-specific ion channel FluC</fullName>
    </recommendedName>
</protein>
<feature type="transmembrane region" description="Helical" evidence="10">
    <location>
        <begin position="12"/>
        <end position="30"/>
    </location>
</feature>
<dbReference type="EMBL" id="QVOD01000010">
    <property type="protein sequence ID" value="RFT67021.1"/>
    <property type="molecule type" value="Genomic_DNA"/>
</dbReference>
<dbReference type="PANTHER" id="PTHR28259:SF1">
    <property type="entry name" value="FLUORIDE EXPORT PROTEIN 1-RELATED"/>
    <property type="match status" value="1"/>
</dbReference>
<dbReference type="GO" id="GO:0062054">
    <property type="term" value="F:fluoride channel activity"/>
    <property type="evidence" value="ECO:0007669"/>
    <property type="project" value="UniProtKB-UniRule"/>
</dbReference>
<evidence type="ECO:0000256" key="3">
    <source>
        <dbReference type="ARBA" id="ARBA00022692"/>
    </source>
</evidence>
<name>A0A090YZ23_9BACI</name>
<evidence type="ECO:0000256" key="9">
    <source>
        <dbReference type="ARBA" id="ARBA00049940"/>
    </source>
</evidence>
<keyword evidence="10" id="KW-0915">Sodium</keyword>
<feature type="transmembrane region" description="Helical" evidence="10">
    <location>
        <begin position="67"/>
        <end position="87"/>
    </location>
</feature>
<dbReference type="Proteomes" id="UP000029389">
    <property type="component" value="Unassembled WGS sequence"/>
</dbReference>
<keyword evidence="6 10" id="KW-0407">Ion channel</keyword>
<dbReference type="STRING" id="1405.B7492_27385"/>
<evidence type="ECO:0000313" key="13">
    <source>
        <dbReference type="Proteomes" id="UP000029389"/>
    </source>
</evidence>
<dbReference type="PANTHER" id="PTHR28259">
    <property type="entry name" value="FLUORIDE EXPORT PROTEIN 1-RELATED"/>
    <property type="match status" value="1"/>
</dbReference>
<comment type="subcellular location">
    <subcellularLocation>
        <location evidence="1 10">Cell membrane</location>
        <topology evidence="1 10">Multi-pass membrane protein</topology>
    </subcellularLocation>
</comment>
<dbReference type="PATRIC" id="fig|1405.8.peg.2249"/>
<dbReference type="Proteomes" id="UP000264294">
    <property type="component" value="Unassembled WGS sequence"/>
</dbReference>
<feature type="binding site" evidence="10">
    <location>
        <position position="84"/>
    </location>
    <ligand>
        <name>Na(+)</name>
        <dbReference type="ChEBI" id="CHEBI:29101"/>
        <note>structural</note>
    </ligand>
</feature>
<evidence type="ECO:0000256" key="10">
    <source>
        <dbReference type="HAMAP-Rule" id="MF_00454"/>
    </source>
</evidence>
<comment type="catalytic activity">
    <reaction evidence="8">
        <text>fluoride(in) = fluoride(out)</text>
        <dbReference type="Rhea" id="RHEA:76159"/>
        <dbReference type="ChEBI" id="CHEBI:17051"/>
    </reaction>
    <physiologicalReaction direction="left-to-right" evidence="8">
        <dbReference type="Rhea" id="RHEA:76160"/>
    </physiologicalReaction>
</comment>
<feature type="binding site" evidence="10">
    <location>
        <position position="87"/>
    </location>
    <ligand>
        <name>Na(+)</name>
        <dbReference type="ChEBI" id="CHEBI:29101"/>
        <note>structural</note>
    </ligand>
</feature>
<reference evidence="12 14" key="2">
    <citation type="submission" date="2018-08" db="EMBL/GenBank/DDBJ databases">
        <title>Bacillus clarus sp. nov. strain PS00077A.</title>
        <authorList>
            <person name="Mendez Acevedo M."/>
            <person name="Carroll L."/>
            <person name="Mukherjee M."/>
            <person name="Wiedmann M."/>
            <person name="Kovac J."/>
        </authorList>
    </citation>
    <scope>NUCLEOTIDE SEQUENCE [LARGE SCALE GENOMIC DNA]</scope>
    <source>
        <strain evidence="12 14">PS00077A</strain>
    </source>
</reference>
<evidence type="ECO:0000256" key="8">
    <source>
        <dbReference type="ARBA" id="ARBA00035585"/>
    </source>
</evidence>
<evidence type="ECO:0000313" key="14">
    <source>
        <dbReference type="Proteomes" id="UP000264294"/>
    </source>
</evidence>
<evidence type="ECO:0000313" key="12">
    <source>
        <dbReference type="EMBL" id="RFT67021.1"/>
    </source>
</evidence>
<accession>A0A090YZ23</accession>
<evidence type="ECO:0000256" key="5">
    <source>
        <dbReference type="ARBA" id="ARBA00023136"/>
    </source>
</evidence>
<dbReference type="NCBIfam" id="TIGR00494">
    <property type="entry name" value="crcB"/>
    <property type="match status" value="1"/>
</dbReference>
<dbReference type="GO" id="GO:0046872">
    <property type="term" value="F:metal ion binding"/>
    <property type="evidence" value="ECO:0007669"/>
    <property type="project" value="UniProtKB-KW"/>
</dbReference>